<feature type="transmembrane region" description="Helical" evidence="1">
    <location>
        <begin position="121"/>
        <end position="138"/>
    </location>
</feature>
<dbReference type="OMA" id="RTYSHEN"/>
<feature type="transmembrane region" description="Helical" evidence="1">
    <location>
        <begin position="313"/>
        <end position="332"/>
    </location>
</feature>
<dbReference type="OrthoDB" id="3009728at2759"/>
<proteinExistence type="predicted"/>
<keyword evidence="1" id="KW-0472">Membrane</keyword>
<protein>
    <submittedName>
        <fullName evidence="2">Uncharacterized protein</fullName>
    </submittedName>
</protein>
<feature type="transmembrane region" description="Helical" evidence="1">
    <location>
        <begin position="18"/>
        <end position="39"/>
    </location>
</feature>
<keyword evidence="1" id="KW-1133">Transmembrane helix</keyword>
<feature type="transmembrane region" description="Helical" evidence="1">
    <location>
        <begin position="232"/>
        <end position="254"/>
    </location>
</feature>
<feature type="transmembrane region" description="Helical" evidence="1">
    <location>
        <begin position="352"/>
        <end position="371"/>
    </location>
</feature>
<reference evidence="2" key="1">
    <citation type="submission" date="2016-03" db="EMBL/GenBank/DDBJ databases">
        <title>Draft genome sequence of Rosellinia necatrix.</title>
        <authorList>
            <person name="Kanematsu S."/>
        </authorList>
    </citation>
    <scope>NUCLEOTIDE SEQUENCE [LARGE SCALE GENOMIC DNA]</scope>
    <source>
        <strain evidence="2">W97</strain>
    </source>
</reference>
<organism evidence="2">
    <name type="scientific">Rosellinia necatrix</name>
    <name type="common">White root-rot fungus</name>
    <dbReference type="NCBI Taxonomy" id="77044"/>
    <lineage>
        <taxon>Eukaryota</taxon>
        <taxon>Fungi</taxon>
        <taxon>Dikarya</taxon>
        <taxon>Ascomycota</taxon>
        <taxon>Pezizomycotina</taxon>
        <taxon>Sordariomycetes</taxon>
        <taxon>Xylariomycetidae</taxon>
        <taxon>Xylariales</taxon>
        <taxon>Xylariaceae</taxon>
        <taxon>Rosellinia</taxon>
    </lineage>
</organism>
<feature type="transmembrane region" description="Helical" evidence="1">
    <location>
        <begin position="196"/>
        <end position="220"/>
    </location>
</feature>
<evidence type="ECO:0000256" key="1">
    <source>
        <dbReference type="SAM" id="Phobius"/>
    </source>
</evidence>
<evidence type="ECO:0000313" key="3">
    <source>
        <dbReference type="Proteomes" id="UP000054516"/>
    </source>
</evidence>
<sequence length="435" mass="49007">MTGWTCANTDRCSMYRNIGFLCLLLQLWITPIHGVRYVYGFLQASTQFQHWYEQYGTVFETITRDNCAREYQDYLYGVTGNLTIDRLGGGDEASSITQPVILCILNHTSDYVKNQMSSAQVLLGLTPTILALLGPSSAELSLLTVVARRPFIALLLALACPSIYLSRAFEQSNPLDILNDRPGRISQWRFQGGKRWAFCLLQYAIIIGALSNVGTLYYQLGVRTVCMFWPNGTITVLVWGLLVWPIHVLSSFAFRLRARRTYSHENRNEPVRFGGLWPWLKYSGPRIREAWKTELVPAVSQEDMYIVTFDESIALIVVNWILTPSIVIHVIFGTLTLSSLTFIGPRDAVEVAGRFMFSVLVCRAVLMYEIAGIRDRYNSDEGGQVSSLHAVGEGETDDLIMKNGVSIAEYGRSMESIPVPEAHYYPVGGNVYFRK</sequence>
<name>A0A1W2TQP1_ROSNE</name>
<keyword evidence="3" id="KW-1185">Reference proteome</keyword>
<dbReference type="EMBL" id="DF977492">
    <property type="protein sequence ID" value="GAP90786.1"/>
    <property type="molecule type" value="Genomic_DNA"/>
</dbReference>
<dbReference type="Proteomes" id="UP000054516">
    <property type="component" value="Unassembled WGS sequence"/>
</dbReference>
<keyword evidence="1" id="KW-0812">Transmembrane</keyword>
<gene>
    <name evidence="2" type="ORF">SAMD00023353_4700430</name>
</gene>
<evidence type="ECO:0000313" key="2">
    <source>
        <dbReference type="EMBL" id="GAP90786.1"/>
    </source>
</evidence>
<accession>A0A1W2TQP1</accession>
<dbReference type="AlphaFoldDB" id="A0A1W2TQP1"/>